<name>A0A382TDW9_9ZZZZ</name>
<dbReference type="AlphaFoldDB" id="A0A382TDW9"/>
<sequence>MVHIRTQREIDQITVSCQIVADTLDFISDDIKPGANLIDI</sequence>
<reference evidence="1" key="1">
    <citation type="submission" date="2018-05" db="EMBL/GenBank/DDBJ databases">
        <authorList>
            <person name="Lanie J.A."/>
            <person name="Ng W.-L."/>
            <person name="Kazmierczak K.M."/>
            <person name="Andrzejewski T.M."/>
            <person name="Davidsen T.M."/>
            <person name="Wayne K.J."/>
            <person name="Tettelin H."/>
            <person name="Glass J.I."/>
            <person name="Rusch D."/>
            <person name="Podicherti R."/>
            <person name="Tsui H.-C.T."/>
            <person name="Winkler M.E."/>
        </authorList>
    </citation>
    <scope>NUCLEOTIDE SEQUENCE</scope>
</reference>
<organism evidence="1">
    <name type="scientific">marine metagenome</name>
    <dbReference type="NCBI Taxonomy" id="408172"/>
    <lineage>
        <taxon>unclassified sequences</taxon>
        <taxon>metagenomes</taxon>
        <taxon>ecological metagenomes</taxon>
    </lineage>
</organism>
<proteinExistence type="predicted"/>
<feature type="non-terminal residue" evidence="1">
    <location>
        <position position="1"/>
    </location>
</feature>
<dbReference type="EMBL" id="UINC01135693">
    <property type="protein sequence ID" value="SVD19995.1"/>
    <property type="molecule type" value="Genomic_DNA"/>
</dbReference>
<evidence type="ECO:0000313" key="1">
    <source>
        <dbReference type="EMBL" id="SVD19995.1"/>
    </source>
</evidence>
<gene>
    <name evidence="1" type="ORF">METZ01_LOCUS372849</name>
</gene>
<feature type="non-terminal residue" evidence="1">
    <location>
        <position position="40"/>
    </location>
</feature>
<protein>
    <submittedName>
        <fullName evidence="1">Uncharacterized protein</fullName>
    </submittedName>
</protein>
<accession>A0A382TDW9</accession>